<dbReference type="AlphaFoldDB" id="A0AAW3ZI94"/>
<name>A0AAW3ZI94_9GAMM</name>
<feature type="signal peptide" evidence="1">
    <location>
        <begin position="1"/>
        <end position="30"/>
    </location>
</feature>
<feature type="chain" id="PRO_5043744591" evidence="1">
    <location>
        <begin position="31"/>
        <end position="459"/>
    </location>
</feature>
<organism evidence="2 3">
    <name type="scientific">Pseudomarimonas arenosa</name>
    <dbReference type="NCBI Taxonomy" id="2774145"/>
    <lineage>
        <taxon>Bacteria</taxon>
        <taxon>Pseudomonadati</taxon>
        <taxon>Pseudomonadota</taxon>
        <taxon>Gammaproteobacteria</taxon>
        <taxon>Lysobacterales</taxon>
        <taxon>Lysobacteraceae</taxon>
        <taxon>Pseudomarimonas</taxon>
    </lineage>
</organism>
<reference evidence="2 3" key="1">
    <citation type="submission" date="2020-09" db="EMBL/GenBank/DDBJ databases">
        <title>Pseudoxanthomonas sp. CAU 1598 isolated from sand of Yaerae Beach.</title>
        <authorList>
            <person name="Kim W."/>
        </authorList>
    </citation>
    <scope>NUCLEOTIDE SEQUENCE [LARGE SCALE GENOMIC DNA]</scope>
    <source>
        <strain evidence="2 3">CAU 1598</strain>
    </source>
</reference>
<gene>
    <name evidence="2" type="ORF">IFO71_05235</name>
</gene>
<dbReference type="Pfam" id="PF07044">
    <property type="entry name" value="DUF1329"/>
    <property type="match status" value="1"/>
</dbReference>
<protein>
    <submittedName>
        <fullName evidence="2">DUF1329 domain-containing protein</fullName>
    </submittedName>
</protein>
<keyword evidence="3" id="KW-1185">Reference proteome</keyword>
<proteinExistence type="predicted"/>
<evidence type="ECO:0000313" key="3">
    <source>
        <dbReference type="Proteomes" id="UP000613768"/>
    </source>
</evidence>
<dbReference type="CDD" id="cd16329">
    <property type="entry name" value="LolA_like"/>
    <property type="match status" value="1"/>
</dbReference>
<sequence length="459" mass="51369">MLKEAGMQARNLWCLSVAIGLAVSAGAAEAAVSAAEAAKLGKELTPVGAEKAGNADGSIPAWEGGITKPPAGYKKGDHHPDPYAADKPVNTITAQNYKQFAAKLSAGQQAMFAKYPSYKMPVYPTRRSASFPQRIYDYTIKNATTAKVIADGDGVEGAAEGMPFPIPQNAYEVMWNHKLKYKGVGIARWNNQAALTASGDFNMVRLREEILGLYYKPGSTIESINNILFYFFQSVESPPRLAGQVLLVHESLNQIAQPRQAWIYNPGQRRVRRAPNVAYDNPGTAADGLRTNDMADMFNGAFDRFEWKLVGKKEMYVPYNSYKLHSKDTKTDDILKQGHVNPDLQRYELHRMWVVEATLKPGKRHINPRRTFYVDEDGWQILMIDHYDGQGRLWRVSEAPSINYYEVPTFWATLEIHNDLQSGRYLVSGLDNQEDITDFSYDSDPANFSPQSLRITGVR</sequence>
<evidence type="ECO:0000256" key="1">
    <source>
        <dbReference type="SAM" id="SignalP"/>
    </source>
</evidence>
<comment type="caution">
    <text evidence="2">The sequence shown here is derived from an EMBL/GenBank/DDBJ whole genome shotgun (WGS) entry which is preliminary data.</text>
</comment>
<accession>A0AAW3ZI94</accession>
<dbReference type="EMBL" id="JACYTR010000007">
    <property type="protein sequence ID" value="MBD8525140.1"/>
    <property type="molecule type" value="Genomic_DNA"/>
</dbReference>
<keyword evidence="1" id="KW-0732">Signal</keyword>
<evidence type="ECO:0000313" key="2">
    <source>
        <dbReference type="EMBL" id="MBD8525140.1"/>
    </source>
</evidence>
<dbReference type="Gene3D" id="2.50.20.10">
    <property type="entry name" value="Lipoprotein localisation LolA/LolB/LppX"/>
    <property type="match status" value="1"/>
</dbReference>
<dbReference type="InterPro" id="IPR010752">
    <property type="entry name" value="DUF1329"/>
</dbReference>
<dbReference type="Proteomes" id="UP000613768">
    <property type="component" value="Unassembled WGS sequence"/>
</dbReference>